<reference evidence="5" key="1">
    <citation type="submission" date="2025-08" db="UniProtKB">
        <authorList>
            <consortium name="RefSeq"/>
        </authorList>
    </citation>
    <scope>IDENTIFICATION</scope>
</reference>
<name>A0A1U8AZI4_NELNU</name>
<dbReference type="PANTHER" id="PTHR31642">
    <property type="entry name" value="TRICHOTHECENE 3-O-ACETYLTRANSFERASE"/>
    <property type="match status" value="1"/>
</dbReference>
<accession>A0A1U8AZI4</accession>
<organism evidence="4 5">
    <name type="scientific">Nelumbo nucifera</name>
    <name type="common">Sacred lotus</name>
    <dbReference type="NCBI Taxonomy" id="4432"/>
    <lineage>
        <taxon>Eukaryota</taxon>
        <taxon>Viridiplantae</taxon>
        <taxon>Streptophyta</taxon>
        <taxon>Embryophyta</taxon>
        <taxon>Tracheophyta</taxon>
        <taxon>Spermatophyta</taxon>
        <taxon>Magnoliopsida</taxon>
        <taxon>Proteales</taxon>
        <taxon>Nelumbonaceae</taxon>
        <taxon>Nelumbo</taxon>
    </lineage>
</organism>
<dbReference type="FunFam" id="3.30.559.10:FF:000008">
    <property type="entry name" value="Tryptamine hydroxycinnamoyl transferase"/>
    <property type="match status" value="1"/>
</dbReference>
<evidence type="ECO:0000256" key="3">
    <source>
        <dbReference type="ARBA" id="ARBA00023315"/>
    </source>
</evidence>
<gene>
    <name evidence="5" type="primary">LOC104609153</name>
</gene>
<sequence>MVKVTLKSTYTVKPIESTPIHRLDLSEIDQAKAWTHSPTVYFYRPNGQPNFFSAETVKTALSQALVQFYPLAGRIEKDKEGRLELNCNEKGALFVEAKSDSDIDDLGDFAPTSELRGLVPYVDYNETHISEWPLVLVQITSFRCGGICLGLGISHIVADGAAAMLFVTSWAQIARTGSNVIGPKLMPFIDRTVLRARVRKDAAEKTTKFDHIEYKRPPVLVSQVDETEELKKETTVAVLKLSQYQVESLKRRANEGTMDEREYTRYETLAGHMWKCASEARGLVDEQETKVHVSVDCRRRLRPALPANYFGNATFPTTPVAKAGDLISKPLSYAASKIREGVRRMTDEYVRSAVDFLGSQRDWSQFRTSFHSIDDKAKLGAYYGCPNLAITSWIGLPLYTADFGWGQPFHMGPTSLGADGKAYVISTEDDGIIVYLRLQTEHMEKFKELFYEDL</sequence>
<dbReference type="GeneID" id="104609153"/>
<evidence type="ECO:0000256" key="2">
    <source>
        <dbReference type="ARBA" id="ARBA00022679"/>
    </source>
</evidence>
<dbReference type="GO" id="GO:0016747">
    <property type="term" value="F:acyltransferase activity, transferring groups other than amino-acyl groups"/>
    <property type="evidence" value="ECO:0000318"/>
    <property type="project" value="GO_Central"/>
</dbReference>
<dbReference type="PANTHER" id="PTHR31642:SF324">
    <property type="entry name" value="SPERMIDINE HYDROXYCINNAMOYL TRANSFERASE"/>
    <property type="match status" value="1"/>
</dbReference>
<protein>
    <submittedName>
        <fullName evidence="5">Shikimate O-hydroxycinnamoyltransferase-like</fullName>
    </submittedName>
</protein>
<keyword evidence="2" id="KW-0808">Transferase</keyword>
<dbReference type="InterPro" id="IPR050317">
    <property type="entry name" value="Plant_Fungal_Acyltransferase"/>
</dbReference>
<dbReference type="Gene3D" id="3.30.559.10">
    <property type="entry name" value="Chloramphenicol acetyltransferase-like domain"/>
    <property type="match status" value="2"/>
</dbReference>
<dbReference type="eggNOG" id="ENOG502QTJX">
    <property type="taxonomic scope" value="Eukaryota"/>
</dbReference>
<keyword evidence="3" id="KW-0012">Acyltransferase</keyword>
<keyword evidence="4" id="KW-1185">Reference proteome</keyword>
<dbReference type="Pfam" id="PF02458">
    <property type="entry name" value="Transferase"/>
    <property type="match status" value="1"/>
</dbReference>
<evidence type="ECO:0000313" key="4">
    <source>
        <dbReference type="Proteomes" id="UP000189703"/>
    </source>
</evidence>
<dbReference type="OMA" id="CATRSSI"/>
<dbReference type="OrthoDB" id="671439at2759"/>
<evidence type="ECO:0000256" key="1">
    <source>
        <dbReference type="ARBA" id="ARBA00009861"/>
    </source>
</evidence>
<dbReference type="InterPro" id="IPR023213">
    <property type="entry name" value="CAT-like_dom_sf"/>
</dbReference>
<dbReference type="RefSeq" id="XP_010273688.1">
    <property type="nucleotide sequence ID" value="XM_010275386.1"/>
</dbReference>
<evidence type="ECO:0000313" key="5">
    <source>
        <dbReference type="RefSeq" id="XP_010273688.1"/>
    </source>
</evidence>
<proteinExistence type="inferred from homology"/>
<comment type="similarity">
    <text evidence="1">Belongs to the plant acyltransferase family.</text>
</comment>
<dbReference type="STRING" id="4432.A0A1U8AZI4"/>
<dbReference type="Proteomes" id="UP000189703">
    <property type="component" value="Unplaced"/>
</dbReference>
<dbReference type="AlphaFoldDB" id="A0A1U8AZI4"/>
<dbReference type="KEGG" id="nnu:104609153"/>